<name>A0A2I0JG23_PUNGR</name>
<evidence type="ECO:0000313" key="3">
    <source>
        <dbReference type="Proteomes" id="UP000233551"/>
    </source>
</evidence>
<accession>A0A2I0JG23</accession>
<feature type="compositionally biased region" description="Basic and acidic residues" evidence="1">
    <location>
        <begin position="99"/>
        <end position="111"/>
    </location>
</feature>
<evidence type="ECO:0000256" key="1">
    <source>
        <dbReference type="SAM" id="MobiDB-lite"/>
    </source>
</evidence>
<gene>
    <name evidence="2" type="ORF">CRG98_025110</name>
</gene>
<keyword evidence="3" id="KW-1185">Reference proteome</keyword>
<comment type="caution">
    <text evidence="2">The sequence shown here is derived from an EMBL/GenBank/DDBJ whole genome shotgun (WGS) entry which is preliminary data.</text>
</comment>
<protein>
    <recommendedName>
        <fullName evidence="4">Transposase MuDR plant domain-containing protein</fullName>
    </recommendedName>
</protein>
<feature type="compositionally biased region" description="Low complexity" evidence="1">
    <location>
        <begin position="79"/>
        <end position="88"/>
    </location>
</feature>
<feature type="region of interest" description="Disordered" evidence="1">
    <location>
        <begin position="76"/>
        <end position="125"/>
    </location>
</feature>
<dbReference type="Proteomes" id="UP000233551">
    <property type="component" value="Unassembled WGS sequence"/>
</dbReference>
<sequence>MERMGPEVRDWDEEDDDMEFEEMQCANATVEASKVITMKKGKEKVQEVSKHKRSSYKSKDMFKMIIQTDVTADHDYTTPASPASPLASVANDVEETPSMDDRLSDGYKSEELESLAGDSDEENDKFPMYNAEDNRTEEITVGLEFENLDIFKMAMRNTNIAVGREVNFMNNDKARVKLHDAMVFKATKLAKQKCEGEERE</sequence>
<reference evidence="2 3" key="1">
    <citation type="submission" date="2017-11" db="EMBL/GenBank/DDBJ databases">
        <title>De-novo sequencing of pomegranate (Punica granatum L.) genome.</title>
        <authorList>
            <person name="Akparov Z."/>
            <person name="Amiraslanov A."/>
            <person name="Hajiyeva S."/>
            <person name="Abbasov M."/>
            <person name="Kaur K."/>
            <person name="Hamwieh A."/>
            <person name="Solovyev V."/>
            <person name="Salamov A."/>
            <person name="Braich B."/>
            <person name="Kosarev P."/>
            <person name="Mahmoud A."/>
            <person name="Hajiyev E."/>
            <person name="Babayeva S."/>
            <person name="Izzatullayeva V."/>
            <person name="Mammadov A."/>
            <person name="Mammadov A."/>
            <person name="Sharifova S."/>
            <person name="Ojaghi J."/>
            <person name="Eynullazada K."/>
            <person name="Bayramov B."/>
            <person name="Abdulazimova A."/>
            <person name="Shahmuradov I."/>
        </authorList>
    </citation>
    <scope>NUCLEOTIDE SEQUENCE [LARGE SCALE GENOMIC DNA]</scope>
    <source>
        <strain evidence="3">cv. AG2017</strain>
        <tissue evidence="2">Leaf</tissue>
    </source>
</reference>
<proteinExistence type="predicted"/>
<dbReference type="AlphaFoldDB" id="A0A2I0JG23"/>
<dbReference type="EMBL" id="PGOL01001778">
    <property type="protein sequence ID" value="PKI54596.1"/>
    <property type="molecule type" value="Genomic_DNA"/>
</dbReference>
<organism evidence="2 3">
    <name type="scientific">Punica granatum</name>
    <name type="common">Pomegranate</name>
    <dbReference type="NCBI Taxonomy" id="22663"/>
    <lineage>
        <taxon>Eukaryota</taxon>
        <taxon>Viridiplantae</taxon>
        <taxon>Streptophyta</taxon>
        <taxon>Embryophyta</taxon>
        <taxon>Tracheophyta</taxon>
        <taxon>Spermatophyta</taxon>
        <taxon>Magnoliopsida</taxon>
        <taxon>eudicotyledons</taxon>
        <taxon>Gunneridae</taxon>
        <taxon>Pentapetalae</taxon>
        <taxon>rosids</taxon>
        <taxon>malvids</taxon>
        <taxon>Myrtales</taxon>
        <taxon>Lythraceae</taxon>
        <taxon>Punica</taxon>
    </lineage>
</organism>
<evidence type="ECO:0008006" key="4">
    <source>
        <dbReference type="Google" id="ProtNLM"/>
    </source>
</evidence>
<evidence type="ECO:0000313" key="2">
    <source>
        <dbReference type="EMBL" id="PKI54596.1"/>
    </source>
</evidence>